<evidence type="ECO:0000256" key="6">
    <source>
        <dbReference type="ARBA" id="ARBA00022519"/>
    </source>
</evidence>
<gene>
    <name evidence="21" type="ORF">JYK00_02695</name>
</gene>
<dbReference type="InterPro" id="IPR003856">
    <property type="entry name" value="LPS_length_determ_N"/>
</dbReference>
<evidence type="ECO:0000256" key="9">
    <source>
        <dbReference type="ARBA" id="ARBA00022741"/>
    </source>
</evidence>
<feature type="coiled-coil region" evidence="16">
    <location>
        <begin position="182"/>
        <end position="253"/>
    </location>
</feature>
<evidence type="ECO:0000256" key="3">
    <source>
        <dbReference type="ARBA" id="ARBA00008883"/>
    </source>
</evidence>
<dbReference type="Pfam" id="PF13614">
    <property type="entry name" value="AAA_31"/>
    <property type="match status" value="1"/>
</dbReference>
<organism evidence="21 22">
    <name type="scientific">Thermosipho ferrireducens</name>
    <dbReference type="NCBI Taxonomy" id="2571116"/>
    <lineage>
        <taxon>Bacteria</taxon>
        <taxon>Thermotogati</taxon>
        <taxon>Thermotogota</taxon>
        <taxon>Thermotogae</taxon>
        <taxon>Thermotogales</taxon>
        <taxon>Fervidobacteriaceae</taxon>
        <taxon>Thermosipho</taxon>
    </lineage>
</organism>
<dbReference type="PANTHER" id="PTHR32309">
    <property type="entry name" value="TYROSINE-PROTEIN KINASE"/>
    <property type="match status" value="1"/>
</dbReference>
<evidence type="ECO:0000256" key="8">
    <source>
        <dbReference type="ARBA" id="ARBA00022692"/>
    </source>
</evidence>
<evidence type="ECO:0000256" key="17">
    <source>
        <dbReference type="SAM" id="Phobius"/>
    </source>
</evidence>
<dbReference type="GO" id="GO:0004715">
    <property type="term" value="F:non-membrane spanning protein tyrosine kinase activity"/>
    <property type="evidence" value="ECO:0007669"/>
    <property type="project" value="UniProtKB-EC"/>
</dbReference>
<evidence type="ECO:0000259" key="18">
    <source>
        <dbReference type="Pfam" id="PF02706"/>
    </source>
</evidence>
<feature type="transmembrane region" description="Helical" evidence="17">
    <location>
        <begin position="433"/>
        <end position="453"/>
    </location>
</feature>
<evidence type="ECO:0000259" key="20">
    <source>
        <dbReference type="Pfam" id="PF13807"/>
    </source>
</evidence>
<feature type="domain" description="Tyrosine-protein kinase G-rich" evidence="20">
    <location>
        <begin position="375"/>
        <end position="452"/>
    </location>
</feature>
<keyword evidence="10" id="KW-0418">Kinase</keyword>
<evidence type="ECO:0000256" key="11">
    <source>
        <dbReference type="ARBA" id="ARBA00022840"/>
    </source>
</evidence>
<evidence type="ECO:0000256" key="14">
    <source>
        <dbReference type="ARBA" id="ARBA00023137"/>
    </source>
</evidence>
<comment type="similarity">
    <text evidence="2">Belongs to the CpsD/CapB family.</text>
</comment>
<dbReference type="RefSeq" id="WP_207567169.1">
    <property type="nucleotide sequence ID" value="NZ_CP071446.1"/>
</dbReference>
<dbReference type="InterPro" id="IPR032807">
    <property type="entry name" value="GNVR"/>
</dbReference>
<keyword evidence="13 17" id="KW-0472">Membrane</keyword>
<evidence type="ECO:0000256" key="7">
    <source>
        <dbReference type="ARBA" id="ARBA00022679"/>
    </source>
</evidence>
<comment type="catalytic activity">
    <reaction evidence="15">
        <text>L-tyrosyl-[protein] + ATP = O-phospho-L-tyrosyl-[protein] + ADP + H(+)</text>
        <dbReference type="Rhea" id="RHEA:10596"/>
        <dbReference type="Rhea" id="RHEA-COMP:10136"/>
        <dbReference type="Rhea" id="RHEA-COMP:20101"/>
        <dbReference type="ChEBI" id="CHEBI:15378"/>
        <dbReference type="ChEBI" id="CHEBI:30616"/>
        <dbReference type="ChEBI" id="CHEBI:46858"/>
        <dbReference type="ChEBI" id="CHEBI:61978"/>
        <dbReference type="ChEBI" id="CHEBI:456216"/>
        <dbReference type="EC" id="2.7.10.2"/>
    </reaction>
</comment>
<feature type="transmembrane region" description="Helical" evidence="17">
    <location>
        <begin position="23"/>
        <end position="43"/>
    </location>
</feature>
<dbReference type="InterPro" id="IPR025669">
    <property type="entry name" value="AAA_dom"/>
</dbReference>
<dbReference type="Gene3D" id="3.40.50.300">
    <property type="entry name" value="P-loop containing nucleotide triphosphate hydrolases"/>
    <property type="match status" value="1"/>
</dbReference>
<dbReference type="PANTHER" id="PTHR32309:SF13">
    <property type="entry name" value="FERRIC ENTEROBACTIN TRANSPORT PROTEIN FEPE"/>
    <property type="match status" value="1"/>
</dbReference>
<keyword evidence="7 21" id="KW-0808">Transferase</keyword>
<dbReference type="Pfam" id="PF02706">
    <property type="entry name" value="Wzz"/>
    <property type="match status" value="1"/>
</dbReference>
<dbReference type="EMBL" id="CP071446">
    <property type="protein sequence ID" value="QTA38450.1"/>
    <property type="molecule type" value="Genomic_DNA"/>
</dbReference>
<dbReference type="EC" id="2.7.10.2" evidence="4"/>
<dbReference type="Proteomes" id="UP000671862">
    <property type="component" value="Chromosome"/>
</dbReference>
<dbReference type="NCBIfam" id="TIGR01007">
    <property type="entry name" value="eps_fam"/>
    <property type="match status" value="1"/>
</dbReference>
<evidence type="ECO:0000256" key="10">
    <source>
        <dbReference type="ARBA" id="ARBA00022777"/>
    </source>
</evidence>
<keyword evidence="11" id="KW-0067">ATP-binding</keyword>
<evidence type="ECO:0000256" key="16">
    <source>
        <dbReference type="SAM" id="Coils"/>
    </source>
</evidence>
<dbReference type="InterPro" id="IPR050445">
    <property type="entry name" value="Bact_polysacc_biosynth/exp"/>
</dbReference>
<keyword evidence="16" id="KW-0175">Coiled coil</keyword>
<comment type="subcellular location">
    <subcellularLocation>
        <location evidence="1">Cell inner membrane</location>
        <topology evidence="1">Multi-pass membrane protein</topology>
    </subcellularLocation>
</comment>
<evidence type="ECO:0000256" key="1">
    <source>
        <dbReference type="ARBA" id="ARBA00004429"/>
    </source>
</evidence>
<evidence type="ECO:0000313" key="22">
    <source>
        <dbReference type="Proteomes" id="UP000671862"/>
    </source>
</evidence>
<evidence type="ECO:0000256" key="5">
    <source>
        <dbReference type="ARBA" id="ARBA00022475"/>
    </source>
</evidence>
<evidence type="ECO:0000256" key="13">
    <source>
        <dbReference type="ARBA" id="ARBA00023136"/>
    </source>
</evidence>
<keyword evidence="8 17" id="KW-0812">Transmembrane</keyword>
<name>A0ABX7S9A0_9BACT</name>
<evidence type="ECO:0000259" key="19">
    <source>
        <dbReference type="Pfam" id="PF13614"/>
    </source>
</evidence>
<keyword evidence="6" id="KW-0997">Cell inner membrane</keyword>
<comment type="similarity">
    <text evidence="3">Belongs to the etk/wzc family.</text>
</comment>
<accession>A0ABX7S9A0</accession>
<dbReference type="InterPro" id="IPR005702">
    <property type="entry name" value="Wzc-like_C"/>
</dbReference>
<dbReference type="SUPFAM" id="SSF52540">
    <property type="entry name" value="P-loop containing nucleoside triphosphate hydrolases"/>
    <property type="match status" value="1"/>
</dbReference>
<keyword evidence="22" id="KW-1185">Reference proteome</keyword>
<proteinExistence type="inferred from homology"/>
<evidence type="ECO:0000256" key="2">
    <source>
        <dbReference type="ARBA" id="ARBA00007316"/>
    </source>
</evidence>
<dbReference type="InterPro" id="IPR027417">
    <property type="entry name" value="P-loop_NTPase"/>
</dbReference>
<dbReference type="Pfam" id="PF13807">
    <property type="entry name" value="GNVR"/>
    <property type="match status" value="1"/>
</dbReference>
<dbReference type="CDD" id="cd05387">
    <property type="entry name" value="BY-kinase"/>
    <property type="match status" value="1"/>
</dbReference>
<evidence type="ECO:0000256" key="12">
    <source>
        <dbReference type="ARBA" id="ARBA00022989"/>
    </source>
</evidence>
<reference evidence="21 22" key="1">
    <citation type="submission" date="2021-03" db="EMBL/GenBank/DDBJ databases">
        <title>Thermosipho ferrireducens sp.nov., an anaerobic thermophilic iron-reducing bacterium isolated from a deep-sea hydrothermal sulfide deposits.</title>
        <authorList>
            <person name="Zeng X."/>
            <person name="Chen Y."/>
            <person name="Shao Z."/>
        </authorList>
    </citation>
    <scope>NUCLEOTIDE SEQUENCE [LARGE SCALE GENOMIC DNA]</scope>
    <source>
        <strain evidence="21 22">JL129W03</strain>
    </source>
</reference>
<keyword evidence="12 17" id="KW-1133">Transmembrane helix</keyword>
<keyword evidence="9" id="KW-0547">Nucleotide-binding</keyword>
<evidence type="ECO:0000256" key="15">
    <source>
        <dbReference type="ARBA" id="ARBA00051245"/>
    </source>
</evidence>
<feature type="domain" description="AAA" evidence="19">
    <location>
        <begin position="524"/>
        <end position="650"/>
    </location>
</feature>
<sequence>MEPEIYENELTLEDIFHIFRKRFWWMFLTFAATVSLTILYLFLATPIYEAEVTLKIESSQGSSIGGLFSAQLPYGGSSEISTEIELIKSRTNLEKIVKDLNLLEYFKNTLKDPKDVENLDVHSIIKILDEMIDVSPVKDTNIVRISVQSDDPVLAKNIANKLAEAYNELLRTLSKNEFTIRRKFIEEQIPKVEKELKDAEERIRKFKEDNRVFLLDEEAKYILQFLLEYDGQINSYNLQIQENSAKINALNELLKKVDMKIISSETISSNPIVEQLKSKLVEYKVELSGLLHSYSETDPKVLEIKEKIAETEKLLKEQVAQVVSSQIKTLNPTYQDLYMQLITTQSQQEVLNATILSLKKLRDSYQEKLSRLPLLEQKLLELSRDLKVKENLYTLLLEKLEETRIAEAGVIGTAKLIDKAIVPKEPIKPNKKLTAAIGGVLGIFLGILMAFIVEYLDKSVRDEDEIKRISRNQTILGRIPTFEIKSDLKTPELVVLNSPISPAAESIKLTSTNISFSETPPPNVISITSSGPGEGKTLNAVNLAISYAQNGFKTLLMDMDMRRPRMEKALGLERFNIGVVNYILKDIPLERIKQKYIENLDVIPVGPLPPNPTALLTSNKFVEMMNILKDEYDKIIVDLPPILAAADALIVTRHTDGLVLVVRAGKTLKHSLKIALENILTSGSKLLGIIINDINEKNSGNYYYYYYYHDGEKKRKRRKKEQ</sequence>
<evidence type="ECO:0000256" key="4">
    <source>
        <dbReference type="ARBA" id="ARBA00011903"/>
    </source>
</evidence>
<keyword evidence="14" id="KW-0829">Tyrosine-protein kinase</keyword>
<feature type="domain" description="Polysaccharide chain length determinant N-terminal" evidence="18">
    <location>
        <begin position="8"/>
        <end position="100"/>
    </location>
</feature>
<protein>
    <recommendedName>
        <fullName evidence="4">non-specific protein-tyrosine kinase</fullName>
        <ecNumber evidence="4">2.7.10.2</ecNumber>
    </recommendedName>
</protein>
<evidence type="ECO:0000313" key="21">
    <source>
        <dbReference type="EMBL" id="QTA38450.1"/>
    </source>
</evidence>
<keyword evidence="5" id="KW-1003">Cell membrane</keyword>